<proteinExistence type="predicted"/>
<dbReference type="RefSeq" id="WP_030356451.1">
    <property type="nucleotide sequence ID" value="NZ_CP021748.1"/>
</dbReference>
<accession>A0A1Z1W3H3</accession>
<reference evidence="1 2" key="1">
    <citation type="submission" date="2017-05" db="EMBL/GenBank/DDBJ databases">
        <title>Streptomyces alboflavus Genome sequencing and assembly.</title>
        <authorList>
            <person name="Wang Y."/>
            <person name="Du B."/>
            <person name="Ding Y."/>
            <person name="Liu H."/>
            <person name="Hou Q."/>
            <person name="Liu K."/>
            <person name="Wang C."/>
            <person name="Yao L."/>
        </authorList>
    </citation>
    <scope>NUCLEOTIDE SEQUENCE [LARGE SCALE GENOMIC DNA]</scope>
    <source>
        <strain evidence="1 2">MDJK44</strain>
    </source>
</reference>
<dbReference type="AlphaFoldDB" id="A0A1Z1W3H3"/>
<dbReference type="Proteomes" id="UP000195880">
    <property type="component" value="Chromosome"/>
</dbReference>
<sequence>MIHDLGELGRVGRALNEALELFEGERRRLEELHGPAPYGDSSAGSPMQTMHGIGELSRGVQDALKYLALGAGYIAFGLDKRADHAVSMARRTPVGVPSGVDRMKRPLGEGTVRGLEMIRDLDDFFSDDIGLAVEVALSAPEATYPPSDWSVYHRERPS</sequence>
<protein>
    <submittedName>
        <fullName evidence="1">Uncharacterized protein</fullName>
    </submittedName>
</protein>
<keyword evidence="2" id="KW-1185">Reference proteome</keyword>
<name>A0A1Z1W3H3_9ACTN</name>
<dbReference type="eggNOG" id="ENOG5032HP6">
    <property type="taxonomic scope" value="Bacteria"/>
</dbReference>
<dbReference type="STRING" id="67267.GCA_000716675_00748"/>
<dbReference type="OrthoDB" id="4217120at2"/>
<evidence type="ECO:0000313" key="2">
    <source>
        <dbReference type="Proteomes" id="UP000195880"/>
    </source>
</evidence>
<organism evidence="1 2">
    <name type="scientific">Streptomyces alboflavus</name>
    <dbReference type="NCBI Taxonomy" id="67267"/>
    <lineage>
        <taxon>Bacteria</taxon>
        <taxon>Bacillati</taxon>
        <taxon>Actinomycetota</taxon>
        <taxon>Actinomycetes</taxon>
        <taxon>Kitasatosporales</taxon>
        <taxon>Streptomycetaceae</taxon>
        <taxon>Streptomyces</taxon>
    </lineage>
</organism>
<dbReference type="EMBL" id="CP021748">
    <property type="protein sequence ID" value="ARX80955.1"/>
    <property type="molecule type" value="Genomic_DNA"/>
</dbReference>
<evidence type="ECO:0000313" key="1">
    <source>
        <dbReference type="EMBL" id="ARX80955.1"/>
    </source>
</evidence>
<dbReference type="KEGG" id="salf:SMD44_00353"/>
<gene>
    <name evidence="1" type="ORF">SMD44_00353</name>
</gene>